<dbReference type="Pfam" id="PF05193">
    <property type="entry name" value="Peptidase_M16_C"/>
    <property type="match status" value="1"/>
</dbReference>
<comment type="caution">
    <text evidence="2">The sequence shown here is derived from an EMBL/GenBank/DDBJ whole genome shotgun (WGS) entry which is preliminary data.</text>
</comment>
<proteinExistence type="predicted"/>
<accession>A0ABS6G4I2</accession>
<evidence type="ECO:0000313" key="2">
    <source>
        <dbReference type="EMBL" id="MBU5677283.1"/>
    </source>
</evidence>
<gene>
    <name evidence="2" type="ORF">KQI88_12750</name>
</gene>
<dbReference type="EMBL" id="JAHLQK010000005">
    <property type="protein sequence ID" value="MBU5677283.1"/>
    <property type="molecule type" value="Genomic_DNA"/>
</dbReference>
<dbReference type="NCBIfam" id="NF047422">
    <property type="entry name" value="YfmF_fam"/>
    <property type="match status" value="1"/>
</dbReference>
<dbReference type="RefSeq" id="WP_216417934.1">
    <property type="nucleotide sequence ID" value="NZ_JAHLQK010000005.1"/>
</dbReference>
<reference evidence="2 3" key="1">
    <citation type="submission" date="2021-06" db="EMBL/GenBank/DDBJ databases">
        <authorList>
            <person name="Sun Q."/>
            <person name="Li D."/>
        </authorList>
    </citation>
    <scope>NUCLEOTIDE SEQUENCE [LARGE SCALE GENOMIC DNA]</scope>
    <source>
        <strain evidence="2 3">MSJ-5</strain>
    </source>
</reference>
<dbReference type="PANTHER" id="PTHR11851:SF186">
    <property type="entry name" value="INACTIVE METALLOPROTEASE YMFF-RELATED"/>
    <property type="match status" value="1"/>
</dbReference>
<sequence>MNKIKSEEIKKNVFLHTLNEDKFKTNLINFYVQRPLIKEEVTYNALLPMVLQRGTNTYKTSKDLSKKLEDLYGAYVFGDVAKKGERQIIRFSMSVADENYIGKDNVLQEGVELANDILTNPILDNGVFIKSYVDQEKENLKNRINSRINDKMKYAIDRCIEIMCKDENYGIYEYGNVLDLENITPESLYNHYKKVITTSPLDIIAVGNMKHEDIKEILLNTLKINIDEIVYLENKIEEVNHLRVKEIKEKVDISQGKLTLGYRTNIPYYDTLYPALMLYSSILGGGAHSKLFIKVREENSLCYYIFSRVEKYKSLMLISSGIEIENFEMTKDVIAKQIIEMEKGNITDQEIDYAKKSIINSIREFGDSSSSLAEYLYGQVFSNNIEPIEDLITKIESVTIDQIVEVAKKIKLDTIYFLTNEA</sequence>
<feature type="domain" description="Peptidase M16 C-terminal" evidence="1">
    <location>
        <begin position="182"/>
        <end position="357"/>
    </location>
</feature>
<protein>
    <submittedName>
        <fullName evidence="2">Insulinase family protein</fullName>
    </submittedName>
</protein>
<evidence type="ECO:0000259" key="1">
    <source>
        <dbReference type="Pfam" id="PF05193"/>
    </source>
</evidence>
<organism evidence="2 3">
    <name type="scientific">Alkaliphilus flagellatus</name>
    <dbReference type="NCBI Taxonomy" id="2841507"/>
    <lineage>
        <taxon>Bacteria</taxon>
        <taxon>Bacillati</taxon>
        <taxon>Bacillota</taxon>
        <taxon>Clostridia</taxon>
        <taxon>Peptostreptococcales</taxon>
        <taxon>Natronincolaceae</taxon>
        <taxon>Alkaliphilus</taxon>
    </lineage>
</organism>
<dbReference type="Proteomes" id="UP000779508">
    <property type="component" value="Unassembled WGS sequence"/>
</dbReference>
<dbReference type="InterPro" id="IPR050361">
    <property type="entry name" value="MPP/UQCRC_Complex"/>
</dbReference>
<dbReference type="InterPro" id="IPR007863">
    <property type="entry name" value="Peptidase_M16_C"/>
</dbReference>
<name>A0ABS6G4I2_9FIRM</name>
<evidence type="ECO:0000313" key="3">
    <source>
        <dbReference type="Proteomes" id="UP000779508"/>
    </source>
</evidence>
<dbReference type="PANTHER" id="PTHR11851">
    <property type="entry name" value="METALLOPROTEASE"/>
    <property type="match status" value="1"/>
</dbReference>
<keyword evidence="3" id="KW-1185">Reference proteome</keyword>